<evidence type="ECO:0000256" key="3">
    <source>
        <dbReference type="ARBA" id="ARBA00022840"/>
    </source>
</evidence>
<dbReference type="GO" id="GO:0016887">
    <property type="term" value="F:ATP hydrolysis activity"/>
    <property type="evidence" value="ECO:0007669"/>
    <property type="project" value="InterPro"/>
</dbReference>
<dbReference type="InterPro" id="IPR003593">
    <property type="entry name" value="AAA+_ATPase"/>
</dbReference>
<accession>A0AAI8MMA0</accession>
<dbReference type="EMBL" id="AP012492">
    <property type="protein sequence ID" value="BAM31537.1"/>
    <property type="molecule type" value="Genomic_DNA"/>
</dbReference>
<evidence type="ECO:0000313" key="6">
    <source>
        <dbReference type="Proteomes" id="UP000006036"/>
    </source>
</evidence>
<evidence type="ECO:0000259" key="4">
    <source>
        <dbReference type="SMART" id="SM00382"/>
    </source>
</evidence>
<dbReference type="Proteomes" id="UP000006036">
    <property type="component" value="Chromosome 1"/>
</dbReference>
<reference evidence="5 6" key="1">
    <citation type="journal article" date="2012" name="J. Bacteriol.">
        <title>Complete Genome Sequence of Helicobacter cinaedi Type Strain ATCC BAA-847.</title>
        <authorList>
            <person name="Miyoshi-Akiyama T."/>
            <person name="Takeshita N."/>
            <person name="Ohmagari N."/>
            <person name="Kirikae T."/>
        </authorList>
    </citation>
    <scope>NUCLEOTIDE SEQUENCE [LARGE SCALE GENOMIC DNA]</scope>
    <source>
        <strain evidence="5 6">ATCC BAA-847</strain>
    </source>
</reference>
<dbReference type="SMART" id="SM00382">
    <property type="entry name" value="AAA"/>
    <property type="match status" value="2"/>
</dbReference>
<dbReference type="CDD" id="cd00009">
    <property type="entry name" value="AAA"/>
    <property type="match status" value="1"/>
</dbReference>
<keyword evidence="3" id="KW-0067">ATP-binding</keyword>
<sequence length="752" mass="86041">MATQAQRDNKVLSKFKARRRRALKKAESTLIDSNKEALQKLLPFKPIANDKDYEKKFFVAHLMSLFPHTTDFDDCFKLFRKNFNANFADFKDEAMVAEFITPHLLTHFHLLKPKSFVRKNLALLQECFGLSEIETNILYIIGLFDKMNRYYDDKLGYLEFCLLLASVLQTSPTKIQKLLMADMPLRKFDFVYENLKYGNFELEGLAERLMIEPFSKQEMMKSLARIYPKSTLEIADFSYMKEKLDMLLNYCKNAKNPSVFLYGKPGVGKNEIAALIAKELHKDLWEIHNINNQGEIEKDRLEQFIRAQSMLNADKSVILLDECEEFFPSLYPKYNEDKASKNTLNKVLESVKIPSIFLSNSADIDSAFLRRFDIVLEIKAPSKEKKQTIIEKALKSQRIQLDSMIISQISESSLSQGVLLSACKVAKTLAKHKLSSFEKKDSKDRVRKSQIITDSLIQVLNEHLKLQGQKLIATSKPKSLLYDMSLINASVDMKSLCEKIKNVCGAKDSNKLESSLDSSDSAQGIRILAHGMAGSGKSEFAKALAKELNRPIMLKRASDLLSMWVGESEQNIAQAFSEAEKKGAILVLDEVDSFLQDRSEAERSWEISQVNEMLTQMENFEGIFIATTNFMTNLDKASIRRFDMKVEFKPLDSAKFIKAFGLYARHLGISDYVAFLESSFAKRAIEKLNNICFGDFALIARSARFEPITSSQQLLEKLQEESRLKDSHIIEKWGFRGLFCSDLKFFLVNILR</sequence>
<gene>
    <name evidence="5" type="ORF">HCBAA847_0287</name>
</gene>
<dbReference type="InterPro" id="IPR027417">
    <property type="entry name" value="P-loop_NTPase"/>
</dbReference>
<protein>
    <recommendedName>
        <fullName evidence="4">AAA+ ATPase domain-containing protein</fullName>
    </recommendedName>
</protein>
<dbReference type="InterPro" id="IPR003959">
    <property type="entry name" value="ATPase_AAA_core"/>
</dbReference>
<dbReference type="GO" id="GO:0005524">
    <property type="term" value="F:ATP binding"/>
    <property type="evidence" value="ECO:0007669"/>
    <property type="project" value="UniProtKB-KW"/>
</dbReference>
<proteinExistence type="inferred from homology"/>
<dbReference type="CDD" id="cd19481">
    <property type="entry name" value="RecA-like_protease"/>
    <property type="match status" value="1"/>
</dbReference>
<keyword evidence="2" id="KW-0547">Nucleotide-binding</keyword>
<feature type="domain" description="AAA+ ATPase" evidence="4">
    <location>
        <begin position="255"/>
        <end position="382"/>
    </location>
</feature>
<dbReference type="AlphaFoldDB" id="A0AAI8MMA0"/>
<organism evidence="5 6">
    <name type="scientific">Helicobacter cinaedi CCUG 18818 = ATCC BAA-847</name>
    <dbReference type="NCBI Taxonomy" id="537971"/>
    <lineage>
        <taxon>Bacteria</taxon>
        <taxon>Pseudomonadati</taxon>
        <taxon>Campylobacterota</taxon>
        <taxon>Epsilonproteobacteria</taxon>
        <taxon>Campylobacterales</taxon>
        <taxon>Helicobacteraceae</taxon>
        <taxon>Helicobacter</taxon>
    </lineage>
</organism>
<evidence type="ECO:0000256" key="1">
    <source>
        <dbReference type="ARBA" id="ARBA00006914"/>
    </source>
</evidence>
<evidence type="ECO:0000313" key="5">
    <source>
        <dbReference type="EMBL" id="BAM31537.1"/>
    </source>
</evidence>
<comment type="similarity">
    <text evidence="1">Belongs to the AAA ATPase family.</text>
</comment>
<dbReference type="Pfam" id="PF00004">
    <property type="entry name" value="AAA"/>
    <property type="match status" value="2"/>
</dbReference>
<dbReference type="KEGG" id="hcb:HCBAA847_0287"/>
<evidence type="ECO:0000256" key="2">
    <source>
        <dbReference type="ARBA" id="ARBA00022741"/>
    </source>
</evidence>
<feature type="domain" description="AAA+ ATPase" evidence="4">
    <location>
        <begin position="523"/>
        <end position="652"/>
    </location>
</feature>
<name>A0AAI8MMA0_9HELI</name>
<dbReference type="InterPro" id="IPR050221">
    <property type="entry name" value="26S_Proteasome_ATPase"/>
</dbReference>
<dbReference type="PANTHER" id="PTHR23073">
    <property type="entry name" value="26S PROTEASOME REGULATORY SUBUNIT"/>
    <property type="match status" value="1"/>
</dbReference>
<dbReference type="RefSeq" id="WP_015453248.1">
    <property type="nucleotide sequence ID" value="NC_020555.1"/>
</dbReference>
<dbReference type="Gene3D" id="3.40.50.300">
    <property type="entry name" value="P-loop containing nucleotide triphosphate hydrolases"/>
    <property type="match status" value="2"/>
</dbReference>
<dbReference type="SUPFAM" id="SSF52540">
    <property type="entry name" value="P-loop containing nucleoside triphosphate hydrolases"/>
    <property type="match status" value="2"/>
</dbReference>